<organism evidence="2 3">
    <name type="scientific">Setaria italica</name>
    <name type="common">Foxtail millet</name>
    <name type="synonym">Panicum italicum</name>
    <dbReference type="NCBI Taxonomy" id="4555"/>
    <lineage>
        <taxon>Eukaryota</taxon>
        <taxon>Viridiplantae</taxon>
        <taxon>Streptophyta</taxon>
        <taxon>Embryophyta</taxon>
        <taxon>Tracheophyta</taxon>
        <taxon>Spermatophyta</taxon>
        <taxon>Magnoliopsida</taxon>
        <taxon>Liliopsida</taxon>
        <taxon>Poales</taxon>
        <taxon>Poaceae</taxon>
        <taxon>PACMAD clade</taxon>
        <taxon>Panicoideae</taxon>
        <taxon>Panicodae</taxon>
        <taxon>Paniceae</taxon>
        <taxon>Cenchrinae</taxon>
        <taxon>Setaria</taxon>
    </lineage>
</organism>
<evidence type="ECO:0000313" key="3">
    <source>
        <dbReference type="Proteomes" id="UP000004995"/>
    </source>
</evidence>
<dbReference type="Gramene" id="KQK90037">
    <property type="protein sequence ID" value="KQK90037"/>
    <property type="gene ID" value="SETIT_040240mg"/>
</dbReference>
<accession>K4AMU4</accession>
<proteinExistence type="predicted"/>
<dbReference type="InterPro" id="IPR050233">
    <property type="entry name" value="A_thaliana_F-box"/>
</dbReference>
<reference evidence="3" key="1">
    <citation type="journal article" date="2012" name="Nat. Biotechnol.">
        <title>Reference genome sequence of the model plant Setaria.</title>
        <authorList>
            <person name="Bennetzen J.L."/>
            <person name="Schmutz J."/>
            <person name="Wang H."/>
            <person name="Percifield R."/>
            <person name="Hawkins J."/>
            <person name="Pontaroli A.C."/>
            <person name="Estep M."/>
            <person name="Feng L."/>
            <person name="Vaughn J.N."/>
            <person name="Grimwood J."/>
            <person name="Jenkins J."/>
            <person name="Barry K."/>
            <person name="Lindquist E."/>
            <person name="Hellsten U."/>
            <person name="Deshpande S."/>
            <person name="Wang X."/>
            <person name="Wu X."/>
            <person name="Mitros T."/>
            <person name="Triplett J."/>
            <person name="Yang X."/>
            <person name="Ye C.Y."/>
            <person name="Mauro-Herrera M."/>
            <person name="Wang L."/>
            <person name="Li P."/>
            <person name="Sharma M."/>
            <person name="Sharma R."/>
            <person name="Ronald P.C."/>
            <person name="Panaud O."/>
            <person name="Kellogg E.A."/>
            <person name="Brutnell T.P."/>
            <person name="Doust A.N."/>
            <person name="Tuskan G.A."/>
            <person name="Rokhsar D."/>
            <person name="Devos K.M."/>
        </authorList>
    </citation>
    <scope>NUCLEOTIDE SEQUENCE [LARGE SCALE GENOMIC DNA]</scope>
    <source>
        <strain evidence="3">cv. Yugu1</strain>
    </source>
</reference>
<dbReference type="InParanoid" id="K4AMU4"/>
<name>K4AMU4_SETIT</name>
<dbReference type="EMBL" id="AGNK02005874">
    <property type="status" value="NOT_ANNOTATED_CDS"/>
    <property type="molecule type" value="Genomic_DNA"/>
</dbReference>
<reference evidence="2" key="2">
    <citation type="submission" date="2018-08" db="UniProtKB">
        <authorList>
            <consortium name="EnsemblPlants"/>
        </authorList>
    </citation>
    <scope>IDENTIFICATION</scope>
    <source>
        <strain evidence="2">Yugu1</strain>
    </source>
</reference>
<dbReference type="HOGENOM" id="CLU_1122521_0_0_1"/>
<protein>
    <submittedName>
        <fullName evidence="2">Uncharacterized protein</fullName>
    </submittedName>
</protein>
<dbReference type="EnsemblPlants" id="KQK90037">
    <property type="protein sequence ID" value="KQK90037"/>
    <property type="gene ID" value="SETIT_040240mg"/>
</dbReference>
<evidence type="ECO:0000256" key="1">
    <source>
        <dbReference type="SAM" id="SignalP"/>
    </source>
</evidence>
<sequence length="248" mass="28230">MWVSACVCVSACVRVWPARWICRWFAECPRSSTRQSQDVRWRLIATDPSLLAAHAARRPIEMISCILHPRSQISCKFSTLEAARRRWKLLDNPITRQWTNLPALVPHPCFTALTCSFYLHVPSGEYRLLCHGLEQGAAASSRHYGVLVAHRGILHWFQHPEATSTSKILSFDTVSKTFRLMSRPLERGGGGDTTRSLLELDGELAVANMQGEASLDIWALRDYEAEIWTLRHRVEVPPPTCSRYYDVL</sequence>
<dbReference type="Proteomes" id="UP000004995">
    <property type="component" value="Unassembled WGS sequence"/>
</dbReference>
<evidence type="ECO:0000313" key="2">
    <source>
        <dbReference type="EnsemblPlants" id="KQK90037"/>
    </source>
</evidence>
<dbReference type="AlphaFoldDB" id="K4AMU4"/>
<dbReference type="PANTHER" id="PTHR47993">
    <property type="entry name" value="OS09G0372900 PROTEIN-RELATED"/>
    <property type="match status" value="1"/>
</dbReference>
<feature type="chain" id="PRO_5010129047" evidence="1">
    <location>
        <begin position="18"/>
        <end position="248"/>
    </location>
</feature>
<feature type="signal peptide" evidence="1">
    <location>
        <begin position="1"/>
        <end position="17"/>
    </location>
</feature>
<keyword evidence="3" id="KW-1185">Reference proteome</keyword>
<keyword evidence="1" id="KW-0732">Signal</keyword>
<dbReference type="PANTHER" id="PTHR47993:SF24">
    <property type="entry name" value="F-BOX DOMAIN-CONTAINING PROTEIN"/>
    <property type="match status" value="1"/>
</dbReference>